<proteinExistence type="predicted"/>
<evidence type="ECO:0000313" key="2">
    <source>
        <dbReference type="EMBL" id="GCE31645.1"/>
    </source>
</evidence>
<keyword evidence="1" id="KW-0472">Membrane</keyword>
<evidence type="ECO:0000313" key="3">
    <source>
        <dbReference type="Proteomes" id="UP000287171"/>
    </source>
</evidence>
<comment type="caution">
    <text evidence="2">The sequence shown here is derived from an EMBL/GenBank/DDBJ whole genome shotgun (WGS) entry which is preliminary data.</text>
</comment>
<keyword evidence="3" id="KW-1185">Reference proteome</keyword>
<keyword evidence="1" id="KW-1133">Transmembrane helix</keyword>
<name>A0A402BJY1_9CHLR</name>
<accession>A0A402BJY1</accession>
<reference evidence="3" key="1">
    <citation type="submission" date="2018-12" db="EMBL/GenBank/DDBJ databases">
        <title>Tengunoibacter tsumagoiensis gen. nov., sp. nov., Dictyobacter kobayashii sp. nov., D. alpinus sp. nov., and D. joshuensis sp. nov. and description of Dictyobacteraceae fam. nov. within the order Ktedonobacterales isolated from Tengu-no-mugimeshi.</title>
        <authorList>
            <person name="Wang C.M."/>
            <person name="Zheng Y."/>
            <person name="Sakai Y."/>
            <person name="Toyoda A."/>
            <person name="Minakuchi Y."/>
            <person name="Abe K."/>
            <person name="Yokota A."/>
            <person name="Yabe S."/>
        </authorList>
    </citation>
    <scope>NUCLEOTIDE SEQUENCE [LARGE SCALE GENOMIC DNA]</scope>
    <source>
        <strain evidence="3">Uno16</strain>
    </source>
</reference>
<feature type="transmembrane region" description="Helical" evidence="1">
    <location>
        <begin position="25"/>
        <end position="46"/>
    </location>
</feature>
<dbReference type="Proteomes" id="UP000287171">
    <property type="component" value="Unassembled WGS sequence"/>
</dbReference>
<dbReference type="AlphaFoldDB" id="A0A402BJY1"/>
<dbReference type="EMBL" id="BIFT01000002">
    <property type="protein sequence ID" value="GCE31645.1"/>
    <property type="molecule type" value="Genomic_DNA"/>
</dbReference>
<protein>
    <submittedName>
        <fullName evidence="2">Uncharacterized protein</fullName>
    </submittedName>
</protein>
<gene>
    <name evidence="2" type="ORF">KDA_71290</name>
</gene>
<organism evidence="2 3">
    <name type="scientific">Dictyobacter alpinus</name>
    <dbReference type="NCBI Taxonomy" id="2014873"/>
    <lineage>
        <taxon>Bacteria</taxon>
        <taxon>Bacillati</taxon>
        <taxon>Chloroflexota</taxon>
        <taxon>Ktedonobacteria</taxon>
        <taxon>Ktedonobacterales</taxon>
        <taxon>Dictyobacteraceae</taxon>
        <taxon>Dictyobacter</taxon>
    </lineage>
</organism>
<evidence type="ECO:0000256" key="1">
    <source>
        <dbReference type="SAM" id="Phobius"/>
    </source>
</evidence>
<keyword evidence="1" id="KW-0812">Transmembrane</keyword>
<sequence length="62" mass="6690">MVTEQDVEEGELVVLTGCARWGRFAAIKAAATACILIFAVCYVCVYGNKEINKSCRFGVSIA</sequence>